<feature type="compositionally biased region" description="Basic and acidic residues" evidence="2">
    <location>
        <begin position="384"/>
        <end position="394"/>
    </location>
</feature>
<dbReference type="SUPFAM" id="SSF48464">
    <property type="entry name" value="ENTH/VHS domain"/>
    <property type="match status" value="1"/>
</dbReference>
<sequence length="470" mass="51303">SMSFSPEIFRNKLDALQETQDSIVSLSQWVLFHHRHASHLCELWADYALQTSAGAPLKKKLSLLYLCNDVVQQARHKRKPEFIAGFAARLPAVLHALYGAVDEPVKPKVERLISVWNERSVFTKPQIENMQHAVLQAKDGQAFDPADAPDAGLKALLKAAAPPRIAPQLAPVNGLFLHMAQLLATASANVAHAHQQAQLYLPDDPSALDALPLPKVYVSKLNVLEKLCLMTVQTLEDAQTARRDIVAALADLSREVLAGLPPDTLQIELLQQKLERVRSTRAELLDMVDELLLQGVNSSVEHPSPAEEPSPVFDTSPDTAPSASDSLVPTYEDSSDSDSDADLPPAKRVAALLDEPPAQKKRRVSDASLSSATSKKSVAFSEEIEVKEFERDDQANYMDIIGDAGADDDDDDDNNNLPANDTHGFEIHHKDAVELMHERESEPGPGHSDESLSAPDPDKGDLLSLLSKLA</sequence>
<evidence type="ECO:0000313" key="5">
    <source>
        <dbReference type="Proteomes" id="UP000092555"/>
    </source>
</evidence>
<dbReference type="GO" id="GO:0000993">
    <property type="term" value="F:RNA polymerase II complex binding"/>
    <property type="evidence" value="ECO:0007669"/>
    <property type="project" value="TreeGrafter"/>
</dbReference>
<feature type="compositionally biased region" description="Polar residues" evidence="2">
    <location>
        <begin position="316"/>
        <end position="327"/>
    </location>
</feature>
<dbReference type="RefSeq" id="XP_018711509.1">
    <property type="nucleotide sequence ID" value="XM_018857530.1"/>
</dbReference>
<comment type="caution">
    <text evidence="4">The sequence shown here is derived from an EMBL/GenBank/DDBJ whole genome shotgun (WGS) entry which is preliminary data.</text>
</comment>
<evidence type="ECO:0000259" key="3">
    <source>
        <dbReference type="PROSITE" id="PS51391"/>
    </source>
</evidence>
<dbReference type="InterPro" id="IPR006569">
    <property type="entry name" value="CID_dom"/>
</dbReference>
<name>A0A1A0HA42_9ASCO</name>
<feature type="region of interest" description="Disordered" evidence="2">
    <location>
        <begin position="299"/>
        <end position="470"/>
    </location>
</feature>
<accession>A0A1A0HA42</accession>
<dbReference type="STRING" id="869754.A0A1A0HA42"/>
<dbReference type="PROSITE" id="PS51391">
    <property type="entry name" value="CID"/>
    <property type="match status" value="1"/>
</dbReference>
<dbReference type="PANTHER" id="PTHR12460">
    <property type="entry name" value="CYCLIN-DEPENDENT KINASE INHIBITOR-RELATED PROTEIN"/>
    <property type="match status" value="1"/>
</dbReference>
<dbReference type="Gene3D" id="1.25.40.90">
    <property type="match status" value="1"/>
</dbReference>
<feature type="domain" description="CID" evidence="3">
    <location>
        <begin position="1"/>
        <end position="138"/>
    </location>
</feature>
<feature type="non-terminal residue" evidence="4">
    <location>
        <position position="1"/>
    </location>
</feature>
<dbReference type="PANTHER" id="PTHR12460:SF0">
    <property type="entry name" value="CID DOMAIN-CONTAINING PROTEIN-RELATED"/>
    <property type="match status" value="1"/>
</dbReference>
<dbReference type="Pfam" id="PF04818">
    <property type="entry name" value="CID"/>
    <property type="match status" value="1"/>
</dbReference>
<dbReference type="SMART" id="SM00582">
    <property type="entry name" value="RPR"/>
    <property type="match status" value="1"/>
</dbReference>
<dbReference type="InterPro" id="IPR008942">
    <property type="entry name" value="ENTH_VHS"/>
</dbReference>
<proteinExistence type="predicted"/>
<dbReference type="EMBL" id="LXTC01000003">
    <property type="protein sequence ID" value="OBA20999.1"/>
    <property type="molecule type" value="Genomic_DNA"/>
</dbReference>
<protein>
    <submittedName>
        <fullName evidence="4">DUF618-domain-containing protein</fullName>
    </submittedName>
</protein>
<keyword evidence="1" id="KW-0175">Coiled coil</keyword>
<dbReference type="OrthoDB" id="10069473at2759"/>
<dbReference type="Proteomes" id="UP000092555">
    <property type="component" value="Unassembled WGS sequence"/>
</dbReference>
<dbReference type="GeneID" id="30030506"/>
<feature type="compositionally biased region" description="Basic and acidic residues" evidence="2">
    <location>
        <begin position="423"/>
        <end position="461"/>
    </location>
</feature>
<evidence type="ECO:0000256" key="1">
    <source>
        <dbReference type="SAM" id="Coils"/>
    </source>
</evidence>
<keyword evidence="5" id="KW-1185">Reference proteome</keyword>
<dbReference type="AlphaFoldDB" id="A0A1A0HA42"/>
<feature type="coiled-coil region" evidence="1">
    <location>
        <begin position="235"/>
        <end position="294"/>
    </location>
</feature>
<feature type="compositionally biased region" description="Acidic residues" evidence="2">
    <location>
        <begin position="405"/>
        <end position="414"/>
    </location>
</feature>
<reference evidence="4 5" key="1">
    <citation type="submission" date="2016-05" db="EMBL/GenBank/DDBJ databases">
        <title>Comparative genomics of biotechnologically important yeasts.</title>
        <authorList>
            <consortium name="DOE Joint Genome Institute"/>
            <person name="Riley R."/>
            <person name="Haridas S."/>
            <person name="Wolfe K.H."/>
            <person name="Lopes M.R."/>
            <person name="Hittinger C.T."/>
            <person name="Goker M."/>
            <person name="Salamov A."/>
            <person name="Wisecaver J."/>
            <person name="Long T.M."/>
            <person name="Aerts A.L."/>
            <person name="Barry K."/>
            <person name="Choi C."/>
            <person name="Clum A."/>
            <person name="Coughlan A.Y."/>
            <person name="Deshpande S."/>
            <person name="Douglass A.P."/>
            <person name="Hanson S.J."/>
            <person name="Klenk H.-P."/>
            <person name="LaButti K."/>
            <person name="Lapidus A."/>
            <person name="Lindquist E."/>
            <person name="Lipzen A."/>
            <person name="Meier-kolthoff J.P."/>
            <person name="Ohm R.A."/>
            <person name="Otillar R.P."/>
            <person name="Pangilinan J."/>
            <person name="Peng Y."/>
            <person name="Rokas A."/>
            <person name="Rosa C.A."/>
            <person name="Scheuner C."/>
            <person name="Sibirny A.A."/>
            <person name="Slot J.C."/>
            <person name="Stielow J.B."/>
            <person name="Sun H."/>
            <person name="Kurtzman C.P."/>
            <person name="Blackwell M."/>
            <person name="Grigoriev I.V."/>
            <person name="Jeffries T.W."/>
        </authorList>
    </citation>
    <scope>NUCLEOTIDE SEQUENCE [LARGE SCALE GENOMIC DNA]</scope>
    <source>
        <strain evidence="4 5">NRRL YB-4993</strain>
    </source>
</reference>
<dbReference type="GO" id="GO:0031124">
    <property type="term" value="P:mRNA 3'-end processing"/>
    <property type="evidence" value="ECO:0007669"/>
    <property type="project" value="TreeGrafter"/>
</dbReference>
<organism evidence="4 5">
    <name type="scientific">Metschnikowia bicuspidata var. bicuspidata NRRL YB-4993</name>
    <dbReference type="NCBI Taxonomy" id="869754"/>
    <lineage>
        <taxon>Eukaryota</taxon>
        <taxon>Fungi</taxon>
        <taxon>Dikarya</taxon>
        <taxon>Ascomycota</taxon>
        <taxon>Saccharomycotina</taxon>
        <taxon>Pichiomycetes</taxon>
        <taxon>Metschnikowiaceae</taxon>
        <taxon>Metschnikowia</taxon>
    </lineage>
</organism>
<feature type="compositionally biased region" description="Polar residues" evidence="2">
    <location>
        <begin position="367"/>
        <end position="376"/>
    </location>
</feature>
<evidence type="ECO:0000313" key="4">
    <source>
        <dbReference type="EMBL" id="OBA20999.1"/>
    </source>
</evidence>
<gene>
    <name evidence="4" type="ORF">METBIDRAFT_42321</name>
</gene>
<evidence type="ECO:0000256" key="2">
    <source>
        <dbReference type="SAM" id="MobiDB-lite"/>
    </source>
</evidence>